<dbReference type="Gene3D" id="6.10.140.1230">
    <property type="match status" value="1"/>
</dbReference>
<gene>
    <name evidence="2" type="ORF">OMED0929_LOCUS5032</name>
</gene>
<reference evidence="2" key="1">
    <citation type="submission" date="2021-01" db="EMBL/GenBank/DDBJ databases">
        <authorList>
            <person name="Corre E."/>
            <person name="Pelletier E."/>
            <person name="Niang G."/>
            <person name="Scheremetjew M."/>
            <person name="Finn R."/>
            <person name="Kale V."/>
            <person name="Holt S."/>
            <person name="Cochrane G."/>
            <person name="Meng A."/>
            <person name="Brown T."/>
            <person name="Cohen L."/>
        </authorList>
    </citation>
    <scope>NUCLEOTIDE SEQUENCE</scope>
    <source>
        <strain evidence="2">Clade-D-RCC2572</strain>
    </source>
</reference>
<accession>A0A7S0PMN2</accession>
<proteinExistence type="predicted"/>
<dbReference type="PANTHER" id="PTHR10476">
    <property type="entry name" value="CHARGED MULTIVESICULAR BODY PROTEIN"/>
    <property type="match status" value="1"/>
</dbReference>
<keyword evidence="1" id="KW-0175">Coiled coil</keyword>
<dbReference type="AlphaFoldDB" id="A0A7S0PMN2"/>
<dbReference type="GO" id="GO:0007034">
    <property type="term" value="P:vacuolar transport"/>
    <property type="evidence" value="ECO:0007669"/>
    <property type="project" value="InterPro"/>
</dbReference>
<name>A0A7S0PMN2_9CHLO</name>
<feature type="coiled-coil region" evidence="1">
    <location>
        <begin position="25"/>
        <end position="52"/>
    </location>
</feature>
<organism evidence="2">
    <name type="scientific">Ostreococcus mediterraneus</name>
    <dbReference type="NCBI Taxonomy" id="1486918"/>
    <lineage>
        <taxon>Eukaryota</taxon>
        <taxon>Viridiplantae</taxon>
        <taxon>Chlorophyta</taxon>
        <taxon>Mamiellophyceae</taxon>
        <taxon>Mamiellales</taxon>
        <taxon>Bathycoccaceae</taxon>
        <taxon>Ostreococcus</taxon>
    </lineage>
</organism>
<dbReference type="InterPro" id="IPR005024">
    <property type="entry name" value="Snf7_fam"/>
</dbReference>
<evidence type="ECO:0000256" key="1">
    <source>
        <dbReference type="SAM" id="Coils"/>
    </source>
</evidence>
<protein>
    <submittedName>
        <fullName evidence="2">Uncharacterized protein</fullName>
    </submittedName>
</protein>
<evidence type="ECO:0000313" key="2">
    <source>
        <dbReference type="EMBL" id="CAD8584655.1"/>
    </source>
</evidence>
<dbReference type="Pfam" id="PF03357">
    <property type="entry name" value="Snf7"/>
    <property type="match status" value="1"/>
</dbReference>
<dbReference type="EMBL" id="HBEW01005954">
    <property type="protein sequence ID" value="CAD8584655.1"/>
    <property type="molecule type" value="Transcribed_RNA"/>
</dbReference>
<sequence>MFMGFDIKQLFGLAPSAEERTKACRARIRKMKREIDQQIRDVERATKATEREIKSCAKRNDAASARALAREIVQARATVSKLYTSKAQASSVESALAHRVATQTSARSIERSAEVMKHMNALVKTAAVREEAMELSREMMKAGVMAELLDDALDVALDDDVDEEETNRAIEDVLREIAGEIVLPHAAKHAAAVVKEEDVEAADLLPTVDSAAERSASTDALKARLDAMRVGEETA</sequence>